<evidence type="ECO:0000256" key="1">
    <source>
        <dbReference type="ARBA" id="ARBA00004651"/>
    </source>
</evidence>
<evidence type="ECO:0000256" key="2">
    <source>
        <dbReference type="ARBA" id="ARBA00011738"/>
    </source>
</evidence>
<reference evidence="15 16" key="1">
    <citation type="journal article" date="2021" name="ISME Commun">
        <title>Automated analysis of genomic sequences facilitates high-throughput and comprehensive description of bacteria.</title>
        <authorList>
            <person name="Hitch T.C.A."/>
        </authorList>
    </citation>
    <scope>NUCLEOTIDE SEQUENCE [LARGE SCALE GENOMIC DNA]</scope>
    <source>
        <strain evidence="15 16">Sanger_02</strain>
    </source>
</reference>
<dbReference type="NCBIfam" id="NF009553">
    <property type="entry name" value="PRK12997.1-5"/>
    <property type="match status" value="1"/>
</dbReference>
<keyword evidence="5" id="KW-0762">Sugar transport</keyword>
<feature type="transmembrane region" description="Helical" evidence="14">
    <location>
        <begin position="329"/>
        <end position="349"/>
    </location>
</feature>
<gene>
    <name evidence="15" type="ORF">OCV65_13030</name>
</gene>
<comment type="caution">
    <text evidence="15">The sequence shown here is derived from an EMBL/GenBank/DDBJ whole genome shotgun (WGS) entry which is preliminary data.</text>
</comment>
<evidence type="ECO:0000256" key="13">
    <source>
        <dbReference type="ARBA" id="ARBA00042859"/>
    </source>
</evidence>
<feature type="transmembrane region" description="Helical" evidence="14">
    <location>
        <begin position="266"/>
        <end position="288"/>
    </location>
</feature>
<feature type="transmembrane region" description="Helical" evidence="14">
    <location>
        <begin position="38"/>
        <end position="63"/>
    </location>
</feature>
<sequence length="468" mass="49416">MLGFIINILSTPAICVGLLAMVGLILQRKPIEEVVKGTIKCIVGFLVISAGASYIQTGSLLAFGELFNYAFNMQGVVPNNEAVVSMALTQFGSDSAYIMVLGMVFNIILARFSRLKYIFLTGHHTLYMACMLAVVLSVSGLKGFPLWIAGGCLLAFVSAFSPWFLHSSMEKIVETDELGFGHFGGFGYWVSAQCGKLFAKKADESTEDINFPQRLTFLRDSTVSIGITMMVFFLVVTGVAVGKGILNADPADFANLGELLVAGETTTHWAVFAIKSGLNFAGAVYVILSGVRLVVSEIVPAFRGIAEKLVPGAVPAIDCPVVFPYAPNAVLIGFLVSFVGGVVGLLVLMGVNASIAPVALILPGVVPHFFCGASAGVFGNAEGGWRGCVLGSFVHGLLITFLPAIVMPVFTNMGFTSATFSDADFSWMALVFGNLSLSVGAMIMLVISVVVFLAPIVLSAVIPAKKEA</sequence>
<comment type="function">
    <text evidence="10">The phosphoenolpyruvate-dependent sugar phosphotransferase system (sugar PTS), a major carbohydrate active transport system, catalyzes the phosphorylation of incoming sugar substrates concomitantly with their translocation across the cell membrane. The enzyme II UlaABC PTS system is involved in ascorbate transport.</text>
</comment>
<dbReference type="Proteomes" id="UP001207605">
    <property type="component" value="Unassembled WGS sequence"/>
</dbReference>
<evidence type="ECO:0000256" key="6">
    <source>
        <dbReference type="ARBA" id="ARBA00022683"/>
    </source>
</evidence>
<dbReference type="PANTHER" id="PTHR33843">
    <property type="entry name" value="ASCORBATE-SPECIFIC PTS SYSTEM EIIC COMPONENT"/>
    <property type="match status" value="1"/>
</dbReference>
<keyword evidence="3" id="KW-0813">Transport</keyword>
<evidence type="ECO:0000256" key="14">
    <source>
        <dbReference type="SAM" id="Phobius"/>
    </source>
</evidence>
<feature type="transmembrane region" description="Helical" evidence="14">
    <location>
        <begin position="435"/>
        <end position="462"/>
    </location>
</feature>
<comment type="subunit">
    <text evidence="2">Homodimer.</text>
</comment>
<dbReference type="EMBL" id="JAOQJV010000028">
    <property type="protein sequence ID" value="MCU6701145.1"/>
    <property type="molecule type" value="Genomic_DNA"/>
</dbReference>
<feature type="transmembrane region" description="Helical" evidence="14">
    <location>
        <begin position="355"/>
        <end position="378"/>
    </location>
</feature>
<keyword evidence="6" id="KW-0598">Phosphotransferase system</keyword>
<comment type="similarity">
    <text evidence="11">Belongs to the UlaA family.</text>
</comment>
<evidence type="ECO:0000256" key="11">
    <source>
        <dbReference type="ARBA" id="ARBA00038218"/>
    </source>
</evidence>
<feature type="transmembrane region" description="Helical" evidence="14">
    <location>
        <begin position="117"/>
        <end position="138"/>
    </location>
</feature>
<dbReference type="PANTHER" id="PTHR33843:SF4">
    <property type="entry name" value="ASCORBATE-SPECIFIC PTS SYSTEM EIIC COMPONENT"/>
    <property type="match status" value="1"/>
</dbReference>
<evidence type="ECO:0000256" key="8">
    <source>
        <dbReference type="ARBA" id="ARBA00022989"/>
    </source>
</evidence>
<feature type="transmembrane region" description="Helical" evidence="14">
    <location>
        <begin position="223"/>
        <end position="246"/>
    </location>
</feature>
<keyword evidence="16" id="KW-1185">Reference proteome</keyword>
<evidence type="ECO:0000256" key="9">
    <source>
        <dbReference type="ARBA" id="ARBA00023136"/>
    </source>
</evidence>
<dbReference type="InterPro" id="IPR051562">
    <property type="entry name" value="Ascorbate-PTS_EIIC"/>
</dbReference>
<feature type="transmembrane region" description="Helical" evidence="14">
    <location>
        <begin position="390"/>
        <end position="415"/>
    </location>
</feature>
<evidence type="ECO:0000256" key="12">
    <source>
        <dbReference type="ARBA" id="ARBA00039702"/>
    </source>
</evidence>
<keyword evidence="9 14" id="KW-0472">Membrane</keyword>
<dbReference type="RefSeq" id="WP_262582430.1">
    <property type="nucleotide sequence ID" value="NZ_JAOQJV010000028.1"/>
</dbReference>
<evidence type="ECO:0000313" key="16">
    <source>
        <dbReference type="Proteomes" id="UP001207605"/>
    </source>
</evidence>
<evidence type="ECO:0000313" key="15">
    <source>
        <dbReference type="EMBL" id="MCU6701145.1"/>
    </source>
</evidence>
<feature type="transmembrane region" description="Helical" evidence="14">
    <location>
        <begin position="6"/>
        <end position="26"/>
    </location>
</feature>
<keyword evidence="8 14" id="KW-1133">Transmembrane helix</keyword>
<proteinExistence type="inferred from homology"/>
<keyword evidence="7 14" id="KW-0812">Transmembrane</keyword>
<feature type="transmembrane region" description="Helical" evidence="14">
    <location>
        <begin position="83"/>
        <end position="105"/>
    </location>
</feature>
<evidence type="ECO:0000256" key="3">
    <source>
        <dbReference type="ARBA" id="ARBA00022448"/>
    </source>
</evidence>
<dbReference type="NCBIfam" id="NF006920">
    <property type="entry name" value="PRK09410.1-2"/>
    <property type="match status" value="1"/>
</dbReference>
<evidence type="ECO:0000256" key="4">
    <source>
        <dbReference type="ARBA" id="ARBA00022475"/>
    </source>
</evidence>
<name>A0ABT2S983_9FIRM</name>
<organism evidence="15 16">
    <name type="scientific">Dorea ammoniilytica</name>
    <dbReference type="NCBI Taxonomy" id="2981788"/>
    <lineage>
        <taxon>Bacteria</taxon>
        <taxon>Bacillati</taxon>
        <taxon>Bacillota</taxon>
        <taxon>Clostridia</taxon>
        <taxon>Lachnospirales</taxon>
        <taxon>Lachnospiraceae</taxon>
        <taxon>Dorea</taxon>
    </lineage>
</organism>
<accession>A0ABT2S983</accession>
<dbReference type="Pfam" id="PF03611">
    <property type="entry name" value="EIIC-GAT"/>
    <property type="match status" value="1"/>
</dbReference>
<feature type="transmembrane region" description="Helical" evidence="14">
    <location>
        <begin position="144"/>
        <end position="165"/>
    </location>
</feature>
<evidence type="ECO:0000256" key="10">
    <source>
        <dbReference type="ARBA" id="ARBA00037387"/>
    </source>
</evidence>
<comment type="subcellular location">
    <subcellularLocation>
        <location evidence="1">Cell membrane</location>
        <topology evidence="1">Multi-pass membrane protein</topology>
    </subcellularLocation>
</comment>
<evidence type="ECO:0000256" key="5">
    <source>
        <dbReference type="ARBA" id="ARBA00022597"/>
    </source>
</evidence>
<keyword evidence="4" id="KW-1003">Cell membrane</keyword>
<protein>
    <recommendedName>
        <fullName evidence="12">Ascorbate-specific PTS system EIIC component</fullName>
    </recommendedName>
    <alternativeName>
        <fullName evidence="13">Ascorbate-specific permease IIC component UlaA</fullName>
    </alternativeName>
</protein>
<dbReference type="InterPro" id="IPR004703">
    <property type="entry name" value="PTS_sugar-sp_permease"/>
</dbReference>
<evidence type="ECO:0000256" key="7">
    <source>
        <dbReference type="ARBA" id="ARBA00022692"/>
    </source>
</evidence>